<dbReference type="AlphaFoldDB" id="A0A839T1K2"/>
<dbReference type="Gene3D" id="3.30.565.40">
    <property type="entry name" value="Fervidobacterium nodosum Rt17-B1 like"/>
    <property type="match status" value="1"/>
</dbReference>
<comment type="caution">
    <text evidence="2">The sequence shown here is derived from an EMBL/GenBank/DDBJ whole genome shotgun (WGS) entry which is preliminary data.</text>
</comment>
<sequence length="252" mass="28525">MPSRPSRNLAGTAVLAIITLLSACQSLTPEDPPPVEFRRSLVEKKKDGCQDDNCALVNLDLLQFPTEPALDRLIDERLRSMTRYAPEDPIPATLTVYQNGFLTSAEPGWGSWLQAKVRDWHGQVLVIELSSYLFEGGAHGHPGRGFINYQLEQNRELKLQDMLVPGTEGKFWRIVQQAHREWVRKNHADQALTFLETWPFQRTLNIALLRNHVQLKYDVATIAPYADGHPELNIPYAKLEGVIRSEYRGGDG</sequence>
<proteinExistence type="predicted"/>
<gene>
    <name evidence="2" type="ORF">FHR87_000863</name>
</gene>
<reference evidence="2 3" key="1">
    <citation type="submission" date="2020-08" db="EMBL/GenBank/DDBJ databases">
        <title>Genomic Encyclopedia of Type Strains, Phase III (KMG-III): the genomes of soil and plant-associated and newly described type strains.</title>
        <authorList>
            <person name="Whitman W."/>
        </authorList>
    </citation>
    <scope>NUCLEOTIDE SEQUENCE [LARGE SCALE GENOMIC DNA]</scope>
    <source>
        <strain evidence="2 3">CECT 4462</strain>
    </source>
</reference>
<dbReference type="RefSeq" id="WP_183165477.1">
    <property type="nucleotide sequence ID" value="NZ_JACHXI010000003.1"/>
</dbReference>
<organism evidence="2 3">
    <name type="scientific">Azomonas macrocytogenes</name>
    <name type="common">Azotobacter macrocytogenes</name>
    <dbReference type="NCBI Taxonomy" id="69962"/>
    <lineage>
        <taxon>Bacteria</taxon>
        <taxon>Pseudomonadati</taxon>
        <taxon>Pseudomonadota</taxon>
        <taxon>Gammaproteobacteria</taxon>
        <taxon>Pseudomonadales</taxon>
        <taxon>Pseudomonadaceae</taxon>
        <taxon>Azomonas</taxon>
    </lineage>
</organism>
<evidence type="ECO:0000313" key="2">
    <source>
        <dbReference type="EMBL" id="MBB3102480.1"/>
    </source>
</evidence>
<dbReference type="Proteomes" id="UP000549250">
    <property type="component" value="Unassembled WGS sequence"/>
</dbReference>
<evidence type="ECO:0000313" key="3">
    <source>
        <dbReference type="Proteomes" id="UP000549250"/>
    </source>
</evidence>
<dbReference type="PROSITE" id="PS51257">
    <property type="entry name" value="PROKAR_LIPOPROTEIN"/>
    <property type="match status" value="1"/>
</dbReference>
<evidence type="ECO:0000259" key="1">
    <source>
        <dbReference type="Pfam" id="PF11738"/>
    </source>
</evidence>
<dbReference type="EMBL" id="JACHXI010000003">
    <property type="protein sequence ID" value="MBB3102480.1"/>
    <property type="molecule type" value="Genomic_DNA"/>
</dbReference>
<protein>
    <recommendedName>
        <fullName evidence="1">DUF3298 domain-containing protein</fullName>
    </recommendedName>
</protein>
<dbReference type="Pfam" id="PF11738">
    <property type="entry name" value="DUF3298"/>
    <property type="match status" value="1"/>
</dbReference>
<dbReference type="InterPro" id="IPR021729">
    <property type="entry name" value="DUF3298"/>
</dbReference>
<accession>A0A839T1K2</accession>
<dbReference type="Gene3D" id="3.90.640.20">
    <property type="entry name" value="Heat-shock cognate protein, ATPase"/>
    <property type="match status" value="1"/>
</dbReference>
<keyword evidence="3" id="KW-1185">Reference proteome</keyword>
<dbReference type="InterPro" id="IPR037126">
    <property type="entry name" value="PdaC/RsiV-like_sf"/>
</dbReference>
<feature type="domain" description="DUF3298" evidence="1">
    <location>
        <begin position="161"/>
        <end position="236"/>
    </location>
</feature>
<name>A0A839T1K2_AZOMA</name>